<name>D2TXT5_9GAMM</name>
<proteinExistence type="predicted"/>
<gene>
    <name evidence="1" type="ORF">ARN_09210</name>
</gene>
<protein>
    <submittedName>
        <fullName evidence="1">Uncharacterized protein</fullName>
    </submittedName>
</protein>
<accession>D2TXT5</accession>
<reference evidence="1" key="1">
    <citation type="journal article" date="2010" name="Insect Mol. Biol.">
        <title>The draft genome sequence of Arsenophonus nasoniae, son-killer bacterium of Nasonia vitripennis, reveals genes associated with virulence and symbiosis.</title>
        <authorList>
            <person name="Wilkes T."/>
            <person name="Darby A.C."/>
            <person name="Choi J."/>
            <person name="Colborne J.K."/>
            <person name="Werren J.H."/>
            <person name="Hurst G.D.D."/>
        </authorList>
    </citation>
    <scope>NUCLEOTIDE SEQUENCE</scope>
</reference>
<dbReference type="AlphaFoldDB" id="D2TXT5"/>
<evidence type="ECO:0000313" key="1">
    <source>
        <dbReference type="EMBL" id="CBA72210.1"/>
    </source>
</evidence>
<sequence length="53" mass="6199">MISITEYSFGFLLIKEGILYLDYLNPKRDGKFHEQYLLKGYFFSLEKKESGAG</sequence>
<organism evidence="1">
    <name type="scientific">Arsenophonus nasoniae</name>
    <name type="common">son-killer infecting Nasonia vitripennis</name>
    <dbReference type="NCBI Taxonomy" id="638"/>
    <lineage>
        <taxon>Bacteria</taxon>
        <taxon>Pseudomonadati</taxon>
        <taxon>Pseudomonadota</taxon>
        <taxon>Gammaproteobacteria</taxon>
        <taxon>Enterobacterales</taxon>
        <taxon>Morganellaceae</taxon>
        <taxon>Arsenophonus</taxon>
    </lineage>
</organism>
<dbReference type="EMBL" id="FN545174">
    <property type="protein sequence ID" value="CBA72210.1"/>
    <property type="molecule type" value="Genomic_DNA"/>
</dbReference>